<proteinExistence type="predicted"/>
<dbReference type="SUPFAM" id="SSF55729">
    <property type="entry name" value="Acyl-CoA N-acyltransferases (Nat)"/>
    <property type="match status" value="1"/>
</dbReference>
<evidence type="ECO:0000259" key="1">
    <source>
        <dbReference type="PROSITE" id="PS51186"/>
    </source>
</evidence>
<dbReference type="Pfam" id="PF00583">
    <property type="entry name" value="Acetyltransf_1"/>
    <property type="match status" value="1"/>
</dbReference>
<keyword evidence="3" id="KW-1185">Reference proteome</keyword>
<dbReference type="InterPro" id="IPR000182">
    <property type="entry name" value="GNAT_dom"/>
</dbReference>
<reference evidence="3" key="1">
    <citation type="journal article" date="2019" name="Int. J. Syst. Evol. Microbiol.">
        <title>The Global Catalogue of Microorganisms (GCM) 10K type strain sequencing project: providing services to taxonomists for standard genome sequencing and annotation.</title>
        <authorList>
            <consortium name="The Broad Institute Genomics Platform"/>
            <consortium name="The Broad Institute Genome Sequencing Center for Infectious Disease"/>
            <person name="Wu L."/>
            <person name="Ma J."/>
        </authorList>
    </citation>
    <scope>NUCLEOTIDE SEQUENCE [LARGE SCALE GENOMIC DNA]</scope>
    <source>
        <strain evidence="3">JCM 9651</strain>
    </source>
</reference>
<dbReference type="PROSITE" id="PS51186">
    <property type="entry name" value="GNAT"/>
    <property type="match status" value="1"/>
</dbReference>
<evidence type="ECO:0000313" key="3">
    <source>
        <dbReference type="Proteomes" id="UP001499990"/>
    </source>
</evidence>
<comment type="caution">
    <text evidence="2">The sequence shown here is derived from an EMBL/GenBank/DDBJ whole genome shotgun (WGS) entry which is preliminary data.</text>
</comment>
<dbReference type="InterPro" id="IPR016181">
    <property type="entry name" value="Acyl_CoA_acyltransferase"/>
</dbReference>
<name>A0ABP6SKM8_9ACTN</name>
<feature type="domain" description="N-acetyltransferase" evidence="1">
    <location>
        <begin position="35"/>
        <end position="180"/>
    </location>
</feature>
<dbReference type="Gene3D" id="3.40.630.30">
    <property type="match status" value="1"/>
</dbReference>
<dbReference type="CDD" id="cd04301">
    <property type="entry name" value="NAT_SF"/>
    <property type="match status" value="1"/>
</dbReference>
<evidence type="ECO:0000313" key="2">
    <source>
        <dbReference type="EMBL" id="GAA3378803.1"/>
    </source>
</evidence>
<dbReference type="Proteomes" id="UP001499990">
    <property type="component" value="Unassembled WGS sequence"/>
</dbReference>
<protein>
    <recommendedName>
        <fullName evidence="1">N-acetyltransferase domain-containing protein</fullName>
    </recommendedName>
</protein>
<organism evidence="2 3">
    <name type="scientific">Streptomyces sannanensis</name>
    <dbReference type="NCBI Taxonomy" id="285536"/>
    <lineage>
        <taxon>Bacteria</taxon>
        <taxon>Bacillati</taxon>
        <taxon>Actinomycetota</taxon>
        <taxon>Actinomycetes</taxon>
        <taxon>Kitasatosporales</taxon>
        <taxon>Streptomycetaceae</taxon>
        <taxon>Streptomyces</taxon>
    </lineage>
</organism>
<sequence length="308" mass="33770">MQPGLADPYAETMDPVQVRPMCEGDLASAERASAVTFFEAERSTRRVSDPEIEPRSAVASKQWIDRMRFFLNLDPGGCWVAVRDDAGVGEVVGFAISQNRGRLWFLATYGVLPSHRRLGIGKRLMDAALAHAGGRPGIFSSSVHPGATRRYRLAGFSLHPQMRMIGTVDRSTLPMVDGLQEGRADDFEWMDRLDQDLRVAGHGPDHGYMLGTLRLVVSRDRARPGYVYLDDHGRASLLAAAHPETAQKLLWEALAVSQGRTLVNCITTPNEWAIDVGLAARLDIGQEGYIAVRGMPVPAPYLASGHLL</sequence>
<dbReference type="EMBL" id="BAAAYL010000001">
    <property type="protein sequence ID" value="GAA3378803.1"/>
    <property type="molecule type" value="Genomic_DNA"/>
</dbReference>
<accession>A0ABP6SKM8</accession>
<gene>
    <name evidence="2" type="ORF">GCM10020367_59800</name>
</gene>